<dbReference type="Proteomes" id="UP000216871">
    <property type="component" value="Unassembled WGS sequence"/>
</dbReference>
<keyword evidence="2" id="KW-1133">Transmembrane helix</keyword>
<feature type="compositionally biased region" description="Gly residues" evidence="1">
    <location>
        <begin position="398"/>
        <end position="408"/>
    </location>
</feature>
<keyword evidence="4" id="KW-1185">Reference proteome</keyword>
<evidence type="ECO:0008006" key="5">
    <source>
        <dbReference type="Google" id="ProtNLM"/>
    </source>
</evidence>
<gene>
    <name evidence="3" type="ORF">BMYO_1889</name>
</gene>
<feature type="compositionally biased region" description="Basic and acidic residues" evidence="1">
    <location>
        <begin position="613"/>
        <end position="625"/>
    </location>
</feature>
<feature type="compositionally biased region" description="Low complexity" evidence="1">
    <location>
        <begin position="336"/>
        <end position="357"/>
    </location>
</feature>
<proteinExistence type="predicted"/>
<feature type="region of interest" description="Disordered" evidence="1">
    <location>
        <begin position="583"/>
        <end position="625"/>
    </location>
</feature>
<evidence type="ECO:0000313" key="3">
    <source>
        <dbReference type="EMBL" id="OZG57570.1"/>
    </source>
</evidence>
<feature type="compositionally biased region" description="Basic and acidic residues" evidence="1">
    <location>
        <begin position="494"/>
        <end position="513"/>
    </location>
</feature>
<keyword evidence="2" id="KW-0472">Membrane</keyword>
<feature type="region of interest" description="Disordered" evidence="1">
    <location>
        <begin position="490"/>
        <end position="529"/>
    </location>
</feature>
<feature type="transmembrane region" description="Helical" evidence="2">
    <location>
        <begin position="149"/>
        <end position="172"/>
    </location>
</feature>
<name>A0A261FEG3_9BIFI</name>
<accession>A0A261FEG3</accession>
<dbReference type="EMBL" id="MWWW01000027">
    <property type="protein sequence ID" value="OZG57570.1"/>
    <property type="molecule type" value="Genomic_DNA"/>
</dbReference>
<dbReference type="AlphaFoldDB" id="A0A261FEG3"/>
<comment type="caution">
    <text evidence="3">The sequence shown here is derived from an EMBL/GenBank/DDBJ whole genome shotgun (WGS) entry which is preliminary data.</text>
</comment>
<keyword evidence="2" id="KW-0812">Transmembrane</keyword>
<reference evidence="3 4" key="1">
    <citation type="journal article" date="2017" name="BMC Genomics">
        <title>Comparative genomic and phylogenomic analyses of the Bifidobacteriaceae family.</title>
        <authorList>
            <person name="Lugli G.A."/>
            <person name="Milani C."/>
            <person name="Turroni F."/>
            <person name="Duranti S."/>
            <person name="Mancabelli L."/>
            <person name="Mangifesta M."/>
            <person name="Ferrario C."/>
            <person name="Modesto M."/>
            <person name="Mattarelli P."/>
            <person name="Jiri K."/>
            <person name="van Sinderen D."/>
            <person name="Ventura M."/>
        </authorList>
    </citation>
    <scope>NUCLEOTIDE SEQUENCE [LARGE SCALE GENOMIC DNA]</scope>
    <source>
        <strain evidence="3 4">DSM 100196</strain>
    </source>
</reference>
<organism evidence="3 4">
    <name type="scientific">Bifidobacterium myosotis</name>
    <dbReference type="NCBI Taxonomy" id="1630166"/>
    <lineage>
        <taxon>Bacteria</taxon>
        <taxon>Bacillati</taxon>
        <taxon>Actinomycetota</taxon>
        <taxon>Actinomycetes</taxon>
        <taxon>Bifidobacteriales</taxon>
        <taxon>Bifidobacteriaceae</taxon>
        <taxon>Bifidobacterium</taxon>
    </lineage>
</organism>
<feature type="transmembrane region" description="Helical" evidence="2">
    <location>
        <begin position="75"/>
        <end position="94"/>
    </location>
</feature>
<feature type="transmembrane region" description="Helical" evidence="2">
    <location>
        <begin position="192"/>
        <end position="212"/>
    </location>
</feature>
<protein>
    <recommendedName>
        <fullName evidence="5">Histidine kinase</fullName>
    </recommendedName>
</protein>
<sequence>MNGASGYAAHGNHDRFRGGNRDGIDGLPGAWEVGGDRAGATVRGAGHDGIDNRRTDGSRVMRGATFALRWLRAHWFRVVMALFILAATLIEWAAIPPVYPLNFVFSGASVVAIVLSPFLPRTSGWMIIATVLGRLFVLDLSGPNPLWAAYLALAIIGYDSAIPVAIGALLTVSLAECVPVALNTFNAVSATWVGMVNYIGMFTLATMGGMSFRWRRQRDEMRDHAMALERRQWQADMLKRNTRLASRIHDSASGGLSYIALTAQRQLRRTPDDPTHATERRDWEFVNTQALDVLDEIHHVIDLLEEVAPEQLANPAGSVESAGSARPGERADSDMASGLTASAGMTASAGSAESMASVRVPESAESPGPRQPRVVRESARQSRGRVSITGDATDAAGGMSGGMPGHTAGGTAIARAVDTGRERLARLGFHGTFEIRGELPDDCAAESAQEAANLIGEIAANISRHLDPATGDYCCVVTLGRSAIEIMETNPLRQPRDAEHDDGEARGRGENRASTDVAGVGSDIGGEPDGREGMAVSDANVDFSAGVPAHGSGLMMHRRIIAGLGGVLNDSAEDGDWVLYARIPTRPDGDAPGRSDSGTVTERNGALCSDGRVPARSEHDDGSPS</sequence>
<evidence type="ECO:0000256" key="1">
    <source>
        <dbReference type="SAM" id="MobiDB-lite"/>
    </source>
</evidence>
<evidence type="ECO:0000313" key="4">
    <source>
        <dbReference type="Proteomes" id="UP000216871"/>
    </source>
</evidence>
<evidence type="ECO:0000256" key="2">
    <source>
        <dbReference type="SAM" id="Phobius"/>
    </source>
</evidence>
<feature type="region of interest" description="Disordered" evidence="1">
    <location>
        <begin position="312"/>
        <end position="410"/>
    </location>
</feature>